<dbReference type="SMART" id="SM00184">
    <property type="entry name" value="RING"/>
    <property type="match status" value="1"/>
</dbReference>
<dbReference type="InterPro" id="IPR017907">
    <property type="entry name" value="Znf_RING_CS"/>
</dbReference>
<feature type="short sequence motif" description="GXGXXG" evidence="6">
    <location>
        <begin position="491"/>
        <end position="496"/>
    </location>
</feature>
<feature type="short sequence motif" description="DGA/G" evidence="6">
    <location>
        <begin position="687"/>
        <end position="689"/>
    </location>
</feature>
<evidence type="ECO:0008006" key="11">
    <source>
        <dbReference type="Google" id="ProtNLM"/>
    </source>
</evidence>
<feature type="domain" description="PNPLA" evidence="8">
    <location>
        <begin position="487"/>
        <end position="700"/>
    </location>
</feature>
<proteinExistence type="predicted"/>
<dbReference type="InterPro" id="IPR016035">
    <property type="entry name" value="Acyl_Trfase/lysoPLipase"/>
</dbReference>
<feature type="domain" description="RING-type" evidence="7">
    <location>
        <begin position="420"/>
        <end position="468"/>
    </location>
</feature>
<dbReference type="Pfam" id="PF01734">
    <property type="entry name" value="Patatin"/>
    <property type="match status" value="1"/>
</dbReference>
<dbReference type="EMBL" id="NPIC01000005">
    <property type="protein sequence ID" value="RDL36270.1"/>
    <property type="molecule type" value="Genomic_DNA"/>
</dbReference>
<dbReference type="SUPFAM" id="SSF52151">
    <property type="entry name" value="FabD/lysophospholipase-like"/>
    <property type="match status" value="1"/>
</dbReference>
<dbReference type="GeneID" id="43599731"/>
<evidence type="ECO:0000313" key="9">
    <source>
        <dbReference type="EMBL" id="RDL36270.1"/>
    </source>
</evidence>
<evidence type="ECO:0000256" key="2">
    <source>
        <dbReference type="ARBA" id="ARBA00022771"/>
    </source>
</evidence>
<sequence length="991" mass="111150">MCTHRQWLRVHRDENGFTLQYGNRLGNITNSLPHPAKQYPSMVFFVGKQAKSQALRALFPGTNISSCRKYGIANICADPRTTNDDHPILIADTTPDYAQTNVRGKVVCHETINHPIAWPNDENGPPTQQGLTDHLHARLLSLFVDVLCIFAQDCGGLDGVVERLASWAALGSASSLPSSTRPRLLVVTCVPGHAFDSEALRFRLRVLADPKFAESFSSLNLVNRLGSKHRPSPALFSGLGEALRHETGLARLGRVNTHTLFSMIHITAFFEIALRNIATSPLHTFDFIKSSREESLVPPNLSTHLKSFMALSLEHRLPDNILWVFIGSAIIMDGFATDMHLFNPSEVFRTLYRQACVVGTHEFASSKQLSIQLICGDIESHIISMFSSMKSTGQSAAALRQQCLQQDRQYWRLLKSNVDCFICLQRKPEHLMECGHGICDFCVSIRNFSKPTEGREYCYDISSCPQCQAGIRFQARILPPTCRVRFLAVDGGGSRGVVPLGFMEELRQALGLDYPVQENFDYSIGTSSGGIATIGLFGKNWSPTECLIFFQKFARIIFPRKAVAWYSICAMIRRIRAFYLDDGKYDAAVLEDALKEALGNGLIFGPVGLRTSGMRYAVTATTISDATLCLISNYNGEGQHGKNTRYKHLRAAQATEEILLWEAARCTTAAPSYFKPKHLPSFGTLQDGGLKYNNPVRPGLLEVRRTCNNSDCDLVLSIGTGFEQKLMSPVASNVRNLLQDGAMARFYRAAMQSLSLNGQISWEDHWSGLEEDVKRRQFRLNLPLVGSEPKIDDVGKMQNLQDQIRYHLGDIKGIARAFKAVTFFFELDGPPEDQGGRFCCHGSILSRSPDSRDLVQNIGRGYPYARFFNHDVSLGFLSASDICQLCGRFQKAVTFYVRHPSDQVNLQLVFNSLFCRSISGFPQPIQWFIDRQKLNAKFGQPDHKSRIEHSRDLSCSCELRRRREVSVPATDTRKRCAVTLPRRTRKKRRYL</sequence>
<keyword evidence="6" id="KW-0378">Hydrolase</keyword>
<keyword evidence="4 6" id="KW-0443">Lipid metabolism</keyword>
<organism evidence="9 10">
    <name type="scientific">Venustampulla echinocandica</name>
    <dbReference type="NCBI Taxonomy" id="2656787"/>
    <lineage>
        <taxon>Eukaryota</taxon>
        <taxon>Fungi</taxon>
        <taxon>Dikarya</taxon>
        <taxon>Ascomycota</taxon>
        <taxon>Pezizomycotina</taxon>
        <taxon>Leotiomycetes</taxon>
        <taxon>Helotiales</taxon>
        <taxon>Pleuroascaceae</taxon>
        <taxon>Venustampulla</taxon>
    </lineage>
</organism>
<dbReference type="OrthoDB" id="5384553at2759"/>
<evidence type="ECO:0000259" key="7">
    <source>
        <dbReference type="PROSITE" id="PS50089"/>
    </source>
</evidence>
<comment type="caution">
    <text evidence="9">The sequence shown here is derived from an EMBL/GenBank/DDBJ whole genome shotgun (WGS) entry which is preliminary data.</text>
</comment>
<dbReference type="Gene3D" id="3.40.1090.10">
    <property type="entry name" value="Cytosolic phospholipase A2 catalytic domain"/>
    <property type="match status" value="1"/>
</dbReference>
<dbReference type="InterPro" id="IPR001841">
    <property type="entry name" value="Znf_RING"/>
</dbReference>
<keyword evidence="10" id="KW-1185">Reference proteome</keyword>
<evidence type="ECO:0000256" key="1">
    <source>
        <dbReference type="ARBA" id="ARBA00022723"/>
    </source>
</evidence>
<evidence type="ECO:0000313" key="10">
    <source>
        <dbReference type="Proteomes" id="UP000254866"/>
    </source>
</evidence>
<dbReference type="SUPFAM" id="SSF57850">
    <property type="entry name" value="RING/U-box"/>
    <property type="match status" value="1"/>
</dbReference>
<dbReference type="PANTHER" id="PTHR24185">
    <property type="entry name" value="CALCIUM-INDEPENDENT PHOSPHOLIPASE A2-GAMMA"/>
    <property type="match status" value="1"/>
</dbReference>
<keyword evidence="3" id="KW-0862">Zinc</keyword>
<keyword evidence="6" id="KW-0442">Lipid degradation</keyword>
<dbReference type="Proteomes" id="UP000254866">
    <property type="component" value="Unassembled WGS sequence"/>
</dbReference>
<dbReference type="GO" id="GO:0008270">
    <property type="term" value="F:zinc ion binding"/>
    <property type="evidence" value="ECO:0007669"/>
    <property type="project" value="UniProtKB-KW"/>
</dbReference>
<evidence type="ECO:0000256" key="3">
    <source>
        <dbReference type="ARBA" id="ARBA00022833"/>
    </source>
</evidence>
<feature type="active site" description="Nucleophile" evidence="6">
    <location>
        <position position="527"/>
    </location>
</feature>
<evidence type="ECO:0000256" key="5">
    <source>
        <dbReference type="PROSITE-ProRule" id="PRU00175"/>
    </source>
</evidence>
<dbReference type="PROSITE" id="PS51635">
    <property type="entry name" value="PNPLA"/>
    <property type="match status" value="1"/>
</dbReference>
<dbReference type="CDD" id="cd07199">
    <property type="entry name" value="Pat17_PNPLA8_PNPLA9_like"/>
    <property type="match status" value="1"/>
</dbReference>
<dbReference type="InterPro" id="IPR002641">
    <property type="entry name" value="PNPLA_dom"/>
</dbReference>
<gene>
    <name evidence="9" type="ORF">BP5553_06882</name>
</gene>
<dbReference type="GO" id="GO:0046486">
    <property type="term" value="P:glycerolipid metabolic process"/>
    <property type="evidence" value="ECO:0007669"/>
    <property type="project" value="UniProtKB-ARBA"/>
</dbReference>
<feature type="short sequence motif" description="GXSXG" evidence="6">
    <location>
        <begin position="525"/>
        <end position="529"/>
    </location>
</feature>
<evidence type="ECO:0000259" key="8">
    <source>
        <dbReference type="PROSITE" id="PS51635"/>
    </source>
</evidence>
<keyword evidence="2 5" id="KW-0863">Zinc-finger</keyword>
<reference evidence="9 10" key="1">
    <citation type="journal article" date="2018" name="IMA Fungus">
        <title>IMA Genome-F 9: Draft genome sequence of Annulohypoxylon stygium, Aspergillus mulundensis, Berkeleyomyces basicola (syn. Thielaviopsis basicola), Ceratocystis smalleyi, two Cercospora beticola strains, Coleophoma cylindrospora, Fusarium fracticaudum, Phialophora cf. hyalina, and Morchella septimelata.</title>
        <authorList>
            <person name="Wingfield B.D."/>
            <person name="Bills G.F."/>
            <person name="Dong Y."/>
            <person name="Huang W."/>
            <person name="Nel W.J."/>
            <person name="Swalarsk-Parry B.S."/>
            <person name="Vaghefi N."/>
            <person name="Wilken P.M."/>
            <person name="An Z."/>
            <person name="de Beer Z.W."/>
            <person name="De Vos L."/>
            <person name="Chen L."/>
            <person name="Duong T.A."/>
            <person name="Gao Y."/>
            <person name="Hammerbacher A."/>
            <person name="Kikkert J.R."/>
            <person name="Li Y."/>
            <person name="Li H."/>
            <person name="Li K."/>
            <person name="Li Q."/>
            <person name="Liu X."/>
            <person name="Ma X."/>
            <person name="Naidoo K."/>
            <person name="Pethybridge S.J."/>
            <person name="Sun J."/>
            <person name="Steenkamp E.T."/>
            <person name="van der Nest M.A."/>
            <person name="van Wyk S."/>
            <person name="Wingfield M.J."/>
            <person name="Xiong C."/>
            <person name="Yue Q."/>
            <person name="Zhang X."/>
        </authorList>
    </citation>
    <scope>NUCLEOTIDE SEQUENCE [LARGE SCALE GENOMIC DNA]</scope>
    <source>
        <strain evidence="9 10">BP 5553</strain>
    </source>
</reference>
<dbReference type="AlphaFoldDB" id="A0A370TL60"/>
<dbReference type="GO" id="GO:0016042">
    <property type="term" value="P:lipid catabolic process"/>
    <property type="evidence" value="ECO:0007669"/>
    <property type="project" value="UniProtKB-UniRule"/>
</dbReference>
<feature type="active site" description="Proton acceptor" evidence="6">
    <location>
        <position position="687"/>
    </location>
</feature>
<evidence type="ECO:0000256" key="6">
    <source>
        <dbReference type="PROSITE-ProRule" id="PRU01161"/>
    </source>
</evidence>
<accession>A0A370TL60</accession>
<keyword evidence="1" id="KW-0479">Metal-binding</keyword>
<dbReference type="RefSeq" id="XP_031868926.1">
    <property type="nucleotide sequence ID" value="XM_032015505.1"/>
</dbReference>
<dbReference type="PROSITE" id="PS50089">
    <property type="entry name" value="ZF_RING_2"/>
    <property type="match status" value="1"/>
</dbReference>
<dbReference type="PANTHER" id="PTHR24185:SF8">
    <property type="entry name" value="PNPLA DOMAIN-CONTAINING PROTEIN"/>
    <property type="match status" value="1"/>
</dbReference>
<dbReference type="STRING" id="2656787.A0A370TL60"/>
<dbReference type="GO" id="GO:0019369">
    <property type="term" value="P:arachidonate metabolic process"/>
    <property type="evidence" value="ECO:0007669"/>
    <property type="project" value="TreeGrafter"/>
</dbReference>
<dbReference type="GO" id="GO:0047499">
    <property type="term" value="F:calcium-independent phospholipase A2 activity"/>
    <property type="evidence" value="ECO:0007669"/>
    <property type="project" value="TreeGrafter"/>
</dbReference>
<evidence type="ECO:0000256" key="4">
    <source>
        <dbReference type="ARBA" id="ARBA00023098"/>
    </source>
</evidence>
<protein>
    <recommendedName>
        <fullName evidence="11">PNPLA domain-containing protein</fullName>
    </recommendedName>
</protein>
<name>A0A370TL60_9HELO</name>
<dbReference type="PROSITE" id="PS00518">
    <property type="entry name" value="ZF_RING_1"/>
    <property type="match status" value="1"/>
</dbReference>
<dbReference type="GO" id="GO:0016020">
    <property type="term" value="C:membrane"/>
    <property type="evidence" value="ECO:0007669"/>
    <property type="project" value="TreeGrafter"/>
</dbReference>